<feature type="compositionally biased region" description="Polar residues" evidence="1">
    <location>
        <begin position="51"/>
        <end position="64"/>
    </location>
</feature>
<evidence type="ECO:0000313" key="3">
    <source>
        <dbReference type="Proteomes" id="UP000000305"/>
    </source>
</evidence>
<feature type="compositionally biased region" description="Polar residues" evidence="1">
    <location>
        <begin position="262"/>
        <end position="279"/>
    </location>
</feature>
<dbReference type="EMBL" id="GL732557">
    <property type="protein sequence ID" value="EFX78503.1"/>
    <property type="molecule type" value="Genomic_DNA"/>
</dbReference>
<dbReference type="InParanoid" id="E9GPZ9"/>
<organism evidence="2 3">
    <name type="scientific">Daphnia pulex</name>
    <name type="common">Water flea</name>
    <dbReference type="NCBI Taxonomy" id="6669"/>
    <lineage>
        <taxon>Eukaryota</taxon>
        <taxon>Metazoa</taxon>
        <taxon>Ecdysozoa</taxon>
        <taxon>Arthropoda</taxon>
        <taxon>Crustacea</taxon>
        <taxon>Branchiopoda</taxon>
        <taxon>Diplostraca</taxon>
        <taxon>Cladocera</taxon>
        <taxon>Anomopoda</taxon>
        <taxon>Daphniidae</taxon>
        <taxon>Daphnia</taxon>
    </lineage>
</organism>
<sequence length="446" mass="49754">MNSAIEKPLSPKMGFGYHGFGGTSITAVISKHEITQPIAAVNQINHPKEFNISTKMPTGKSNVIQPLPGTKKNLEDLKPKPFRAKPVPLNHYKEPFRPELPSQKYRQRALKEGSHPGLVSRILKPNKPDDEEMAVEPVTKHDITRPIAAVNRINHPKEFNISTKVPTGKSNVIQPLPGTKKNLEDYLKPKPFRARPVPRHHYKEPFRPELPSRKGRQSAPKEETNPGLVSRILHSIVDPILKPNKPEDEEMTVEPAKEEVNSTESDLTVSETDEPTATITEPEVKGFDEQPEGESDGVEDSDDPDVTSTIVSILQSYQEPEMITPIQTLNEPYAFLNSRSDTVDIPDEVEKGEQQSGVNLQEESDVADGVSSADYLKAYLEMMEMVKPRRKPNVIGVTKKQRKKEAGTLPAVNKTPGFGSKAERIRKAQEKKKLKLEKPNAVENPV</sequence>
<dbReference type="HOGENOM" id="CLU_049793_0_0_1"/>
<evidence type="ECO:0000313" key="2">
    <source>
        <dbReference type="EMBL" id="EFX78503.1"/>
    </source>
</evidence>
<name>E9GPZ9_DAPPU</name>
<accession>E9GPZ9</accession>
<feature type="region of interest" description="Disordered" evidence="1">
    <location>
        <begin position="170"/>
        <end position="306"/>
    </location>
</feature>
<feature type="compositionally biased region" description="Acidic residues" evidence="1">
    <location>
        <begin position="289"/>
        <end position="305"/>
    </location>
</feature>
<gene>
    <name evidence="2" type="ORF">DAPPUDRAFT_320494</name>
</gene>
<protein>
    <submittedName>
        <fullName evidence="2">Uncharacterized protein</fullName>
    </submittedName>
</protein>
<feature type="compositionally biased region" description="Basic and acidic residues" evidence="1">
    <location>
        <begin position="203"/>
        <end position="212"/>
    </location>
</feature>
<dbReference type="OrthoDB" id="6396510at2759"/>
<proteinExistence type="predicted"/>
<dbReference type="PhylomeDB" id="E9GPZ9"/>
<dbReference type="Proteomes" id="UP000000305">
    <property type="component" value="Unassembled WGS sequence"/>
</dbReference>
<evidence type="ECO:0000256" key="1">
    <source>
        <dbReference type="SAM" id="MobiDB-lite"/>
    </source>
</evidence>
<dbReference type="AlphaFoldDB" id="E9GPZ9"/>
<feature type="region of interest" description="Disordered" evidence="1">
    <location>
        <begin position="397"/>
        <end position="446"/>
    </location>
</feature>
<feature type="region of interest" description="Disordered" evidence="1">
    <location>
        <begin position="51"/>
        <end position="97"/>
    </location>
</feature>
<dbReference type="KEGG" id="dpx:DAPPUDRAFT_320494"/>
<keyword evidence="3" id="KW-1185">Reference proteome</keyword>
<reference evidence="2 3" key="1">
    <citation type="journal article" date="2011" name="Science">
        <title>The ecoresponsive genome of Daphnia pulex.</title>
        <authorList>
            <person name="Colbourne J.K."/>
            <person name="Pfrender M.E."/>
            <person name="Gilbert D."/>
            <person name="Thomas W.K."/>
            <person name="Tucker A."/>
            <person name="Oakley T.H."/>
            <person name="Tokishita S."/>
            <person name="Aerts A."/>
            <person name="Arnold G.J."/>
            <person name="Basu M.K."/>
            <person name="Bauer D.J."/>
            <person name="Caceres C.E."/>
            <person name="Carmel L."/>
            <person name="Casola C."/>
            <person name="Choi J.H."/>
            <person name="Detter J.C."/>
            <person name="Dong Q."/>
            <person name="Dusheyko S."/>
            <person name="Eads B.D."/>
            <person name="Frohlich T."/>
            <person name="Geiler-Samerotte K.A."/>
            <person name="Gerlach D."/>
            <person name="Hatcher P."/>
            <person name="Jogdeo S."/>
            <person name="Krijgsveld J."/>
            <person name="Kriventseva E.V."/>
            <person name="Kultz D."/>
            <person name="Laforsch C."/>
            <person name="Lindquist E."/>
            <person name="Lopez J."/>
            <person name="Manak J.R."/>
            <person name="Muller J."/>
            <person name="Pangilinan J."/>
            <person name="Patwardhan R.P."/>
            <person name="Pitluck S."/>
            <person name="Pritham E.J."/>
            <person name="Rechtsteiner A."/>
            <person name="Rho M."/>
            <person name="Rogozin I.B."/>
            <person name="Sakarya O."/>
            <person name="Salamov A."/>
            <person name="Schaack S."/>
            <person name="Shapiro H."/>
            <person name="Shiga Y."/>
            <person name="Skalitzky C."/>
            <person name="Smith Z."/>
            <person name="Souvorov A."/>
            <person name="Sung W."/>
            <person name="Tang Z."/>
            <person name="Tsuchiya D."/>
            <person name="Tu H."/>
            <person name="Vos H."/>
            <person name="Wang M."/>
            <person name="Wolf Y.I."/>
            <person name="Yamagata H."/>
            <person name="Yamada T."/>
            <person name="Ye Y."/>
            <person name="Shaw J.R."/>
            <person name="Andrews J."/>
            <person name="Crease T.J."/>
            <person name="Tang H."/>
            <person name="Lucas S.M."/>
            <person name="Robertson H.M."/>
            <person name="Bork P."/>
            <person name="Koonin E.V."/>
            <person name="Zdobnov E.M."/>
            <person name="Grigoriev I.V."/>
            <person name="Lynch M."/>
            <person name="Boore J.L."/>
        </authorList>
    </citation>
    <scope>NUCLEOTIDE SEQUENCE [LARGE SCALE GENOMIC DNA]</scope>
</reference>
<feature type="compositionally biased region" description="Basic residues" evidence="1">
    <location>
        <begin position="190"/>
        <end position="202"/>
    </location>
</feature>